<organism evidence="8 9">
    <name type="scientific">Scylla paramamosain</name>
    <name type="common">Mud crab</name>
    <dbReference type="NCBI Taxonomy" id="85552"/>
    <lineage>
        <taxon>Eukaryota</taxon>
        <taxon>Metazoa</taxon>
        <taxon>Ecdysozoa</taxon>
        <taxon>Arthropoda</taxon>
        <taxon>Crustacea</taxon>
        <taxon>Multicrustacea</taxon>
        <taxon>Malacostraca</taxon>
        <taxon>Eumalacostraca</taxon>
        <taxon>Eucarida</taxon>
        <taxon>Decapoda</taxon>
        <taxon>Pleocyemata</taxon>
        <taxon>Brachyura</taxon>
        <taxon>Eubrachyura</taxon>
        <taxon>Portunoidea</taxon>
        <taxon>Portunidae</taxon>
        <taxon>Portuninae</taxon>
        <taxon>Scylla</taxon>
    </lineage>
</organism>
<dbReference type="InterPro" id="IPR050627">
    <property type="entry name" value="Nitroreductase/BluB"/>
</dbReference>
<dbReference type="Gene3D" id="3.40.109.10">
    <property type="entry name" value="NADH Oxidase"/>
    <property type="match status" value="1"/>
</dbReference>
<keyword evidence="5" id="KW-0560">Oxidoreductase</keyword>
<evidence type="ECO:0000256" key="5">
    <source>
        <dbReference type="ARBA" id="ARBA00023002"/>
    </source>
</evidence>
<reference evidence="8 9" key="1">
    <citation type="submission" date="2023-03" db="EMBL/GenBank/DDBJ databases">
        <title>High-quality genome of Scylla paramamosain provides insights in environmental adaptation.</title>
        <authorList>
            <person name="Zhang L."/>
        </authorList>
    </citation>
    <scope>NUCLEOTIDE SEQUENCE [LARGE SCALE GENOMIC DNA]</scope>
    <source>
        <strain evidence="8">LZ_2023a</strain>
        <tissue evidence="8">Muscle</tissue>
    </source>
</reference>
<keyword evidence="6" id="KW-0812">Transmembrane</keyword>
<dbReference type="FunFam" id="3.40.109.10:FF:000004">
    <property type="entry name" value="Iodotyrosine deiodinase 1"/>
    <property type="match status" value="1"/>
</dbReference>
<keyword evidence="9" id="KW-1185">Reference proteome</keyword>
<dbReference type="PANTHER" id="PTHR23026">
    <property type="entry name" value="NADPH NITROREDUCTASE"/>
    <property type="match status" value="1"/>
</dbReference>
<feature type="domain" description="Nitroreductase" evidence="7">
    <location>
        <begin position="154"/>
        <end position="322"/>
    </location>
</feature>
<dbReference type="PANTHER" id="PTHR23026:SF90">
    <property type="entry name" value="IODOTYROSINE DEIODINASE 1"/>
    <property type="match status" value="1"/>
</dbReference>
<keyword evidence="3" id="KW-0285">Flavoprotein</keyword>
<dbReference type="GO" id="GO:0005886">
    <property type="term" value="C:plasma membrane"/>
    <property type="evidence" value="ECO:0007669"/>
    <property type="project" value="TreeGrafter"/>
</dbReference>
<dbReference type="CDD" id="cd02144">
    <property type="entry name" value="iodotyrosine_dehalogenase"/>
    <property type="match status" value="1"/>
</dbReference>
<feature type="transmembrane region" description="Helical" evidence="6">
    <location>
        <begin position="441"/>
        <end position="474"/>
    </location>
</feature>
<keyword evidence="6" id="KW-1133">Transmembrane helix</keyword>
<proteinExistence type="inferred from homology"/>
<evidence type="ECO:0000256" key="6">
    <source>
        <dbReference type="SAM" id="Phobius"/>
    </source>
</evidence>
<feature type="transmembrane region" description="Helical" evidence="6">
    <location>
        <begin position="371"/>
        <end position="390"/>
    </location>
</feature>
<dbReference type="InterPro" id="IPR031720">
    <property type="entry name" value="DUF4728"/>
</dbReference>
<dbReference type="SUPFAM" id="SSF55469">
    <property type="entry name" value="FMN-dependent nitroreductase-like"/>
    <property type="match status" value="1"/>
</dbReference>
<sequence length="561" mass="63254">MTSSHRSPPRTSLAKETTDTAAIARSARRGLTVAQAARLGLTKRYAMSLTTRYLLPLLYDIWPLLLPTFLVVLVSMLLYRRRNLHVSHAEDTKKTAAKRVIQFGDVGDSDDEGQSDLVDPPHDEDVAHIRYQHDRLSIEESQRRADEFYHLMNNRRSIRFFSRDPVPRELVEKLVLTAGTGPSGAHTEPWSFVAVSDPDFKEQIRSIVEAEEEINYTKRMGKQWVADLKAFKTTWRKEYLTEAPWILLIFKQPHSPLPDGRKVNHYYHEISTSISCGILLAAIQNAGLVTLTSTPLNCGPALRSILNRPSHEKLLLLLPLGYPTTDATVPDLKRKPLEEILTMIMGCRYSKATGCYSLTCCFCVEADEACWWIGAVGVIWGTVAILLDFISAHLPEHYCENCLDHTLNTKLSLASGSINAAQWMASVLLLHGARKENKWLLVPWLACSVVSLAMLVAMVSLIQLAWGIHFFLVVTTHYRRLALKFVLPEEAPLIVPPNTPTKRHKLRRRRLDPGCQPAIRVLLGAALRLHGNLQSGAPQDEDEDEDGTRTRWRCILLWAVT</sequence>
<protein>
    <recommendedName>
        <fullName evidence="7">Nitroreductase domain-containing protein</fullName>
    </recommendedName>
</protein>
<comment type="caution">
    <text evidence="8">The sequence shown here is derived from an EMBL/GenBank/DDBJ whole genome shotgun (WGS) entry which is preliminary data.</text>
</comment>
<keyword evidence="6" id="KW-0472">Membrane</keyword>
<comment type="similarity">
    <text evidence="2">Belongs to the nitroreductase family.</text>
</comment>
<name>A0AAW0TJQ1_SCYPA</name>
<dbReference type="GO" id="GO:0006570">
    <property type="term" value="P:tyrosine metabolic process"/>
    <property type="evidence" value="ECO:0007669"/>
    <property type="project" value="TreeGrafter"/>
</dbReference>
<dbReference type="GO" id="GO:0140616">
    <property type="term" value="F:iodotyrosine deiodinase activity"/>
    <property type="evidence" value="ECO:0007669"/>
    <property type="project" value="UniProtKB-ARBA"/>
</dbReference>
<comment type="cofactor">
    <cofactor evidence="1">
        <name>FMN</name>
        <dbReference type="ChEBI" id="CHEBI:58210"/>
    </cofactor>
</comment>
<dbReference type="GO" id="GO:0032553">
    <property type="term" value="F:ribonucleotide binding"/>
    <property type="evidence" value="ECO:0007669"/>
    <property type="project" value="UniProtKB-ARBA"/>
</dbReference>
<dbReference type="InterPro" id="IPR029479">
    <property type="entry name" value="Nitroreductase"/>
</dbReference>
<evidence type="ECO:0000259" key="7">
    <source>
        <dbReference type="Pfam" id="PF00881"/>
    </source>
</evidence>
<evidence type="ECO:0000256" key="4">
    <source>
        <dbReference type="ARBA" id="ARBA00022643"/>
    </source>
</evidence>
<dbReference type="Proteomes" id="UP001487740">
    <property type="component" value="Unassembled WGS sequence"/>
</dbReference>
<dbReference type="Pfam" id="PF15860">
    <property type="entry name" value="DUF4728"/>
    <property type="match status" value="1"/>
</dbReference>
<dbReference type="InterPro" id="IPR000415">
    <property type="entry name" value="Nitroreductase-like"/>
</dbReference>
<keyword evidence="4" id="KW-0288">FMN</keyword>
<evidence type="ECO:0000256" key="2">
    <source>
        <dbReference type="ARBA" id="ARBA00007118"/>
    </source>
</evidence>
<accession>A0AAW0TJQ1</accession>
<feature type="transmembrane region" description="Helical" evidence="6">
    <location>
        <begin position="411"/>
        <end position="429"/>
    </location>
</feature>
<evidence type="ECO:0000256" key="3">
    <source>
        <dbReference type="ARBA" id="ARBA00022630"/>
    </source>
</evidence>
<gene>
    <name evidence="8" type="ORF">O3P69_017955</name>
</gene>
<feature type="transmembrane region" description="Helical" evidence="6">
    <location>
        <begin position="53"/>
        <end position="79"/>
    </location>
</feature>
<evidence type="ECO:0000313" key="8">
    <source>
        <dbReference type="EMBL" id="KAK8386887.1"/>
    </source>
</evidence>
<evidence type="ECO:0000313" key="9">
    <source>
        <dbReference type="Proteomes" id="UP001487740"/>
    </source>
</evidence>
<evidence type="ECO:0000256" key="1">
    <source>
        <dbReference type="ARBA" id="ARBA00001917"/>
    </source>
</evidence>
<dbReference type="Pfam" id="PF00881">
    <property type="entry name" value="Nitroreductase"/>
    <property type="match status" value="1"/>
</dbReference>
<dbReference type="EMBL" id="JARAKH010000030">
    <property type="protein sequence ID" value="KAK8386887.1"/>
    <property type="molecule type" value="Genomic_DNA"/>
</dbReference>
<dbReference type="AlphaFoldDB" id="A0AAW0TJQ1"/>